<dbReference type="InParanoid" id="A0CI03"/>
<gene>
    <name evidence="2" type="ORF">GSPATT00038522001</name>
</gene>
<dbReference type="HOGENOM" id="CLU_825026_0_0_1"/>
<feature type="region of interest" description="Disordered" evidence="1">
    <location>
        <begin position="1"/>
        <end position="33"/>
    </location>
</feature>
<accession>A0CI03</accession>
<dbReference type="GeneID" id="5023602"/>
<evidence type="ECO:0000256" key="1">
    <source>
        <dbReference type="SAM" id="MobiDB-lite"/>
    </source>
</evidence>
<organism evidence="2 3">
    <name type="scientific">Paramecium tetraurelia</name>
    <dbReference type="NCBI Taxonomy" id="5888"/>
    <lineage>
        <taxon>Eukaryota</taxon>
        <taxon>Sar</taxon>
        <taxon>Alveolata</taxon>
        <taxon>Ciliophora</taxon>
        <taxon>Intramacronucleata</taxon>
        <taxon>Oligohymenophorea</taxon>
        <taxon>Peniculida</taxon>
        <taxon>Parameciidae</taxon>
        <taxon>Paramecium</taxon>
    </lineage>
</organism>
<dbReference type="RefSeq" id="XP_001437817.1">
    <property type="nucleotide sequence ID" value="XM_001437780.1"/>
</dbReference>
<feature type="region of interest" description="Disordered" evidence="1">
    <location>
        <begin position="304"/>
        <end position="323"/>
    </location>
</feature>
<dbReference type="AlphaFoldDB" id="A0CI03"/>
<dbReference type="KEGG" id="ptm:GSPATT00038522001"/>
<sequence length="337" mass="39256">MQKQSRQNTQTAFYSPQPGISSPQPLRQIISPGIYGPRNSQNFLIDSYTTKHQDQDSDRLLGSSLRFNMLKDSHQQIEKEISVLKSNLLQSRMSGDNFQFSTQPLDKLLKRMDDKGTRKTEQIRYDPPLTYRADDLLTEILQELSIISINAKKLINQRSSQKLQMQVLKDIREIIMGWNNMHNIINQICQAAQISIHQLNNTNINQLFKKDDLNKLYSLVEKHQNSYPQSFEQLYQIIASSLQSREQDHNKIIEINTQLRQQEIQNKDLNIKNKNLFAVIAKLEAKVNKLQNKKQQLEFSNKQFSNQLQNSQRPQDIYSDNDRFQAKESYGGVTIKS</sequence>
<dbReference type="EMBL" id="CT868081">
    <property type="protein sequence ID" value="CAK70420.1"/>
    <property type="molecule type" value="Genomic_DNA"/>
</dbReference>
<evidence type="ECO:0000313" key="3">
    <source>
        <dbReference type="Proteomes" id="UP000000600"/>
    </source>
</evidence>
<reference evidence="2 3" key="1">
    <citation type="journal article" date="2006" name="Nature">
        <title>Global trends of whole-genome duplications revealed by the ciliate Paramecium tetraurelia.</title>
        <authorList>
            <consortium name="Genoscope"/>
            <person name="Aury J.-M."/>
            <person name="Jaillon O."/>
            <person name="Duret L."/>
            <person name="Noel B."/>
            <person name="Jubin C."/>
            <person name="Porcel B.M."/>
            <person name="Segurens B."/>
            <person name="Daubin V."/>
            <person name="Anthouard V."/>
            <person name="Aiach N."/>
            <person name="Arnaiz O."/>
            <person name="Billaut A."/>
            <person name="Beisson J."/>
            <person name="Blanc I."/>
            <person name="Bouhouche K."/>
            <person name="Camara F."/>
            <person name="Duharcourt S."/>
            <person name="Guigo R."/>
            <person name="Gogendeau D."/>
            <person name="Katinka M."/>
            <person name="Keller A.-M."/>
            <person name="Kissmehl R."/>
            <person name="Klotz C."/>
            <person name="Koll F."/>
            <person name="Le Moue A."/>
            <person name="Lepere C."/>
            <person name="Malinsky S."/>
            <person name="Nowacki M."/>
            <person name="Nowak J.K."/>
            <person name="Plattner H."/>
            <person name="Poulain J."/>
            <person name="Ruiz F."/>
            <person name="Serrano V."/>
            <person name="Zagulski M."/>
            <person name="Dessen P."/>
            <person name="Betermier M."/>
            <person name="Weissenbach J."/>
            <person name="Scarpelli C."/>
            <person name="Schachter V."/>
            <person name="Sperling L."/>
            <person name="Meyer E."/>
            <person name="Cohen J."/>
            <person name="Wincker P."/>
        </authorList>
    </citation>
    <scope>NUCLEOTIDE SEQUENCE [LARGE SCALE GENOMIC DNA]</scope>
    <source>
        <strain evidence="2 3">Stock d4-2</strain>
    </source>
</reference>
<name>A0CI03_PARTE</name>
<keyword evidence="3" id="KW-1185">Reference proteome</keyword>
<feature type="compositionally biased region" description="Polar residues" evidence="1">
    <location>
        <begin position="304"/>
        <end position="314"/>
    </location>
</feature>
<evidence type="ECO:0000313" key="2">
    <source>
        <dbReference type="EMBL" id="CAK70420.1"/>
    </source>
</evidence>
<proteinExistence type="predicted"/>
<dbReference type="Proteomes" id="UP000000600">
    <property type="component" value="Unassembled WGS sequence"/>
</dbReference>
<feature type="compositionally biased region" description="Polar residues" evidence="1">
    <location>
        <begin position="1"/>
        <end position="25"/>
    </location>
</feature>
<protein>
    <submittedName>
        <fullName evidence="2">Uncharacterized protein</fullName>
    </submittedName>
</protein>